<reference evidence="1" key="1">
    <citation type="submission" date="2018-11" db="EMBL/GenBank/DDBJ databases">
        <authorList>
            <person name="Alioto T."/>
            <person name="Alioto T."/>
        </authorList>
    </citation>
    <scope>NUCLEOTIDE SEQUENCE</scope>
</reference>
<dbReference type="OrthoDB" id="6048568at2759"/>
<dbReference type="InterPro" id="IPR036514">
    <property type="entry name" value="SGNH_hydro_sf"/>
</dbReference>
<evidence type="ECO:0000313" key="2">
    <source>
        <dbReference type="Proteomes" id="UP000596742"/>
    </source>
</evidence>
<dbReference type="Gene3D" id="3.40.50.1110">
    <property type="entry name" value="SGNH hydrolase"/>
    <property type="match status" value="1"/>
</dbReference>
<accession>A0A8B6H521</accession>
<evidence type="ECO:0000313" key="1">
    <source>
        <dbReference type="EMBL" id="VDI73426.1"/>
    </source>
</evidence>
<proteinExistence type="predicted"/>
<dbReference type="SUPFAM" id="SSF52266">
    <property type="entry name" value="SGNH hydrolase"/>
    <property type="match status" value="1"/>
</dbReference>
<protein>
    <submittedName>
        <fullName evidence="1">Uncharacterized protein</fullName>
    </submittedName>
</protein>
<dbReference type="AlphaFoldDB" id="A0A8B6H521"/>
<dbReference type="EMBL" id="UYJE01009434">
    <property type="protein sequence ID" value="VDI73426.1"/>
    <property type="molecule type" value="Genomic_DNA"/>
</dbReference>
<name>A0A8B6H521_MYTGA</name>
<sequence>MTEAKLIKYLQIPRKPLTGTQHLAPIIISDSKGSYLRDQVVHSLDKNIHWQCKSGTTIQDQLKWLKTNINNKVKQVGDISIYIWSGTCNLTTRDKNGYISLRSTSDDTVQLILDKFHECIDIVKKYPHSKITILEIPPYSIIKYNQKIASKINNKKQNNHKDSNNNHTDLVAQSDIIDKYTEQETQLQQQIVKVNDGIKYLNSTLGTKSPCFSIHLQSRRQRSRGKSKPTEKYINYNLYSDGIHPKRLLAKAWLGQISDLIQKDCWY</sequence>
<keyword evidence="2" id="KW-1185">Reference proteome</keyword>
<comment type="caution">
    <text evidence="1">The sequence shown here is derived from an EMBL/GenBank/DDBJ whole genome shotgun (WGS) entry which is preliminary data.</text>
</comment>
<organism evidence="1 2">
    <name type="scientific">Mytilus galloprovincialis</name>
    <name type="common">Mediterranean mussel</name>
    <dbReference type="NCBI Taxonomy" id="29158"/>
    <lineage>
        <taxon>Eukaryota</taxon>
        <taxon>Metazoa</taxon>
        <taxon>Spiralia</taxon>
        <taxon>Lophotrochozoa</taxon>
        <taxon>Mollusca</taxon>
        <taxon>Bivalvia</taxon>
        <taxon>Autobranchia</taxon>
        <taxon>Pteriomorphia</taxon>
        <taxon>Mytilida</taxon>
        <taxon>Mytiloidea</taxon>
        <taxon>Mytilidae</taxon>
        <taxon>Mytilinae</taxon>
        <taxon>Mytilus</taxon>
    </lineage>
</organism>
<dbReference type="Proteomes" id="UP000596742">
    <property type="component" value="Unassembled WGS sequence"/>
</dbReference>
<gene>
    <name evidence="1" type="ORF">MGAL_10B062983</name>
</gene>